<dbReference type="AlphaFoldDB" id="A0A135L5I9"/>
<dbReference type="Gene3D" id="3.90.1720.10">
    <property type="entry name" value="endopeptidase domain like (from Nostoc punctiforme)"/>
    <property type="match status" value="1"/>
</dbReference>
<reference evidence="2 3" key="1">
    <citation type="submission" date="2016-02" db="EMBL/GenBank/DDBJ databases">
        <title>Draft Genome for Tepidibacillus decaturensis nov. sp. Strain Z9, an Anaerobic, Moderately Thermophilic and Heterotrophic Bacterium from Deep Subsurface of the Illinois Basin, USA.</title>
        <authorList>
            <person name="Dong Y."/>
            <person name="Chang J.Y."/>
            <person name="Sanford R."/>
            <person name="Fouke B.W."/>
        </authorList>
    </citation>
    <scope>NUCLEOTIDE SEQUENCE [LARGE SCALE GENOMIC DNA]</scope>
    <source>
        <strain evidence="2 3">Z9</strain>
    </source>
</reference>
<keyword evidence="1" id="KW-0472">Membrane</keyword>
<keyword evidence="3" id="KW-1185">Reference proteome</keyword>
<gene>
    <name evidence="2" type="ORF">U473_09435</name>
</gene>
<proteinExistence type="predicted"/>
<accession>A0A135L5I9</accession>
<dbReference type="OrthoDB" id="1645744at2"/>
<keyword evidence="1" id="KW-0812">Transmembrane</keyword>
<dbReference type="Proteomes" id="UP000070352">
    <property type="component" value="Unassembled WGS sequence"/>
</dbReference>
<evidence type="ECO:0000313" key="3">
    <source>
        <dbReference type="Proteomes" id="UP000070352"/>
    </source>
</evidence>
<dbReference type="STRING" id="1413211.U473_09435"/>
<dbReference type="SUPFAM" id="SSF54001">
    <property type="entry name" value="Cysteine proteinases"/>
    <property type="match status" value="1"/>
</dbReference>
<comment type="caution">
    <text evidence="2">The sequence shown here is derived from an EMBL/GenBank/DDBJ whole genome shotgun (WGS) entry which is preliminary data.</text>
</comment>
<evidence type="ECO:0000256" key="1">
    <source>
        <dbReference type="SAM" id="Phobius"/>
    </source>
</evidence>
<evidence type="ECO:0000313" key="2">
    <source>
        <dbReference type="EMBL" id="KXG44199.1"/>
    </source>
</evidence>
<name>A0A135L5I9_9BACI</name>
<dbReference type="RefSeq" id="WP_068725627.1">
    <property type="nucleotide sequence ID" value="NZ_LSKU01000001.1"/>
</dbReference>
<dbReference type="EMBL" id="LSKU01000001">
    <property type="protein sequence ID" value="KXG44199.1"/>
    <property type="molecule type" value="Genomic_DNA"/>
</dbReference>
<dbReference type="InterPro" id="IPR038765">
    <property type="entry name" value="Papain-like_cys_pep_sf"/>
</dbReference>
<organism evidence="2 3">
    <name type="scientific">Tepidibacillus decaturensis</name>
    <dbReference type="NCBI Taxonomy" id="1413211"/>
    <lineage>
        <taxon>Bacteria</taxon>
        <taxon>Bacillati</taxon>
        <taxon>Bacillota</taxon>
        <taxon>Bacilli</taxon>
        <taxon>Bacillales</taxon>
        <taxon>Bacillaceae</taxon>
        <taxon>Tepidibacillus</taxon>
    </lineage>
</organism>
<sequence length="211" mass="24943">MKTIYILFLGGYDPMSWIIKMVTKAPYVHSILALDSKLTELYSYNLKIRIKNRRLSYQNGFIVEQIDQYQKNLPYWLYRVKVTNQQYKKIAKLIYYFKNNPDVTSYHIKGALGFMFPILWKHVNKRKKYTFTCSEFIAYMLQTSHVVSFDKPIYQISPKDIIQTNKLKFLGNGKIGNLSNRGDIIVLGIILLLIRHFLIIWQGQTNQSRNN</sequence>
<protein>
    <submittedName>
        <fullName evidence="2">Uncharacterized protein</fullName>
    </submittedName>
</protein>
<keyword evidence="1" id="KW-1133">Transmembrane helix</keyword>
<feature type="transmembrane region" description="Helical" evidence="1">
    <location>
        <begin position="184"/>
        <end position="203"/>
    </location>
</feature>